<name>A0A9J6F0W1_RHIMP</name>
<feature type="domain" description="Centromere protein J C-terminal" evidence="1">
    <location>
        <begin position="56"/>
        <end position="88"/>
    </location>
</feature>
<sequence>MESIYYNIPEGTSALSSLRRWWSLSCAAHGQVETHSVDGNVEVAYPDGTVRRILCTGEEEQKTPDGIVARRLRDGTETIDYPNGQKEVRSEHYRVISSI</sequence>
<dbReference type="AlphaFoldDB" id="A0A9J6F0W1"/>
<dbReference type="VEuPathDB" id="VectorBase:LOC119183713"/>
<dbReference type="EMBL" id="JABSTU010000001">
    <property type="protein sequence ID" value="KAH8040069.1"/>
    <property type="molecule type" value="Genomic_DNA"/>
</dbReference>
<accession>A0A9J6F0W1</accession>
<feature type="domain" description="Centromere protein J C-terminal" evidence="1">
    <location>
        <begin position="30"/>
        <end position="53"/>
    </location>
</feature>
<proteinExistence type="predicted"/>
<comment type="caution">
    <text evidence="2">The sequence shown here is derived from an EMBL/GenBank/DDBJ whole genome shotgun (WGS) entry which is preliminary data.</text>
</comment>
<reference evidence="2" key="1">
    <citation type="journal article" date="2020" name="Cell">
        <title>Large-Scale Comparative Analyses of Tick Genomes Elucidate Their Genetic Diversity and Vector Capacities.</title>
        <authorList>
            <consortium name="Tick Genome and Microbiome Consortium (TIGMIC)"/>
            <person name="Jia N."/>
            <person name="Wang J."/>
            <person name="Shi W."/>
            <person name="Du L."/>
            <person name="Sun Y."/>
            <person name="Zhan W."/>
            <person name="Jiang J.F."/>
            <person name="Wang Q."/>
            <person name="Zhang B."/>
            <person name="Ji P."/>
            <person name="Bell-Sakyi L."/>
            <person name="Cui X.M."/>
            <person name="Yuan T.T."/>
            <person name="Jiang B.G."/>
            <person name="Yang W.F."/>
            <person name="Lam T.T."/>
            <person name="Chang Q.C."/>
            <person name="Ding S.J."/>
            <person name="Wang X.J."/>
            <person name="Zhu J.G."/>
            <person name="Ruan X.D."/>
            <person name="Zhao L."/>
            <person name="Wei J.T."/>
            <person name="Ye R.Z."/>
            <person name="Que T.C."/>
            <person name="Du C.H."/>
            <person name="Zhou Y.H."/>
            <person name="Cheng J.X."/>
            <person name="Dai P.F."/>
            <person name="Guo W.B."/>
            <person name="Han X.H."/>
            <person name="Huang E.J."/>
            <person name="Li L.F."/>
            <person name="Wei W."/>
            <person name="Gao Y.C."/>
            <person name="Liu J.Z."/>
            <person name="Shao H.Z."/>
            <person name="Wang X."/>
            <person name="Wang C.C."/>
            <person name="Yang T.C."/>
            <person name="Huo Q.B."/>
            <person name="Li W."/>
            <person name="Chen H.Y."/>
            <person name="Chen S.E."/>
            <person name="Zhou L.G."/>
            <person name="Ni X.B."/>
            <person name="Tian J.H."/>
            <person name="Sheng Y."/>
            <person name="Liu T."/>
            <person name="Pan Y.S."/>
            <person name="Xia L.Y."/>
            <person name="Li J."/>
            <person name="Zhao F."/>
            <person name="Cao W.C."/>
        </authorList>
    </citation>
    <scope>NUCLEOTIDE SEQUENCE</scope>
    <source>
        <strain evidence="2">Rmic-2018</strain>
    </source>
</reference>
<dbReference type="Gene3D" id="2.60.450.20">
    <property type="match status" value="1"/>
</dbReference>
<gene>
    <name evidence="2" type="ORF">HPB51_009325</name>
</gene>
<dbReference type="InterPro" id="IPR047002">
    <property type="entry name" value="Tcp10_C_sf"/>
</dbReference>
<keyword evidence="3" id="KW-1185">Reference proteome</keyword>
<evidence type="ECO:0000313" key="3">
    <source>
        <dbReference type="Proteomes" id="UP000821866"/>
    </source>
</evidence>
<protein>
    <recommendedName>
        <fullName evidence="1">Centromere protein J C-terminal domain-containing protein</fullName>
    </recommendedName>
</protein>
<evidence type="ECO:0000259" key="1">
    <source>
        <dbReference type="Pfam" id="PF07202"/>
    </source>
</evidence>
<dbReference type="Proteomes" id="UP000821866">
    <property type="component" value="Chromosome 1"/>
</dbReference>
<organism evidence="2 3">
    <name type="scientific">Rhipicephalus microplus</name>
    <name type="common">Cattle tick</name>
    <name type="synonym">Boophilus microplus</name>
    <dbReference type="NCBI Taxonomy" id="6941"/>
    <lineage>
        <taxon>Eukaryota</taxon>
        <taxon>Metazoa</taxon>
        <taxon>Ecdysozoa</taxon>
        <taxon>Arthropoda</taxon>
        <taxon>Chelicerata</taxon>
        <taxon>Arachnida</taxon>
        <taxon>Acari</taxon>
        <taxon>Parasitiformes</taxon>
        <taxon>Ixodida</taxon>
        <taxon>Ixodoidea</taxon>
        <taxon>Ixodidae</taxon>
        <taxon>Rhipicephalinae</taxon>
        <taxon>Rhipicephalus</taxon>
        <taxon>Boophilus</taxon>
    </lineage>
</organism>
<evidence type="ECO:0000313" key="2">
    <source>
        <dbReference type="EMBL" id="KAH8040069.1"/>
    </source>
</evidence>
<reference evidence="2" key="2">
    <citation type="submission" date="2021-09" db="EMBL/GenBank/DDBJ databases">
        <authorList>
            <person name="Jia N."/>
            <person name="Wang J."/>
            <person name="Shi W."/>
            <person name="Du L."/>
            <person name="Sun Y."/>
            <person name="Zhan W."/>
            <person name="Jiang J."/>
            <person name="Wang Q."/>
            <person name="Zhang B."/>
            <person name="Ji P."/>
            <person name="Sakyi L.B."/>
            <person name="Cui X."/>
            <person name="Yuan T."/>
            <person name="Jiang B."/>
            <person name="Yang W."/>
            <person name="Lam T.T.-Y."/>
            <person name="Chang Q."/>
            <person name="Ding S."/>
            <person name="Wang X."/>
            <person name="Zhu J."/>
            <person name="Ruan X."/>
            <person name="Zhao L."/>
            <person name="Wei J."/>
            <person name="Que T."/>
            <person name="Du C."/>
            <person name="Cheng J."/>
            <person name="Dai P."/>
            <person name="Han X."/>
            <person name="Huang E."/>
            <person name="Gao Y."/>
            <person name="Liu J."/>
            <person name="Shao H."/>
            <person name="Ye R."/>
            <person name="Li L."/>
            <person name="Wei W."/>
            <person name="Wang X."/>
            <person name="Wang C."/>
            <person name="Huo Q."/>
            <person name="Li W."/>
            <person name="Guo W."/>
            <person name="Chen H."/>
            <person name="Chen S."/>
            <person name="Zhou L."/>
            <person name="Zhou L."/>
            <person name="Ni X."/>
            <person name="Tian J."/>
            <person name="Zhou Y."/>
            <person name="Sheng Y."/>
            <person name="Liu T."/>
            <person name="Pan Y."/>
            <person name="Xia L."/>
            <person name="Li J."/>
            <person name="Zhao F."/>
            <person name="Cao W."/>
        </authorList>
    </citation>
    <scope>NUCLEOTIDE SEQUENCE</scope>
    <source>
        <strain evidence="2">Rmic-2018</strain>
        <tissue evidence="2">Larvae</tissue>
    </source>
</reference>
<dbReference type="Pfam" id="PF07202">
    <property type="entry name" value="Tcp10_C"/>
    <property type="match status" value="2"/>
</dbReference>
<dbReference type="InterPro" id="IPR009852">
    <property type="entry name" value="CENPJ_C_dom"/>
</dbReference>